<sequence length="105" mass="11896">MTPSHTVLKTEHISSFLTQINSLVEGIKFTFEAENEQGELAVMLDCEVKRIEEGKLQTSVYKKPTHSSRYLDFNSSHPLTVEAGLVKCLTNRELALSRTRKDLND</sequence>
<reference evidence="2" key="2">
    <citation type="submission" date="2023-11" db="UniProtKB">
        <authorList>
            <consortium name="WormBaseParasite"/>
        </authorList>
    </citation>
    <scope>IDENTIFICATION</scope>
</reference>
<dbReference type="Proteomes" id="UP000050795">
    <property type="component" value="Unassembled WGS sequence"/>
</dbReference>
<proteinExistence type="predicted"/>
<evidence type="ECO:0000313" key="2">
    <source>
        <dbReference type="WBParaSite" id="TREG1_2600.1"/>
    </source>
</evidence>
<accession>A0AA85JN71</accession>
<dbReference type="AlphaFoldDB" id="A0AA85JN71"/>
<dbReference type="WBParaSite" id="TREG1_2600.1">
    <property type="protein sequence ID" value="TREG1_2600.1"/>
    <property type="gene ID" value="TREG1_2600"/>
</dbReference>
<evidence type="ECO:0000313" key="1">
    <source>
        <dbReference type="Proteomes" id="UP000050795"/>
    </source>
</evidence>
<name>A0AA85JN71_TRIRE</name>
<organism evidence="1 2">
    <name type="scientific">Trichobilharzia regenti</name>
    <name type="common">Nasal bird schistosome</name>
    <dbReference type="NCBI Taxonomy" id="157069"/>
    <lineage>
        <taxon>Eukaryota</taxon>
        <taxon>Metazoa</taxon>
        <taxon>Spiralia</taxon>
        <taxon>Lophotrochozoa</taxon>
        <taxon>Platyhelminthes</taxon>
        <taxon>Trematoda</taxon>
        <taxon>Digenea</taxon>
        <taxon>Strigeidida</taxon>
        <taxon>Schistosomatoidea</taxon>
        <taxon>Schistosomatidae</taxon>
        <taxon>Trichobilharzia</taxon>
    </lineage>
</organism>
<protein>
    <submittedName>
        <fullName evidence="2">Uncharacterized protein</fullName>
    </submittedName>
</protein>
<dbReference type="PANTHER" id="PTHR21301">
    <property type="entry name" value="REVERSE TRANSCRIPTASE"/>
    <property type="match status" value="1"/>
</dbReference>
<dbReference type="PANTHER" id="PTHR21301:SF11">
    <property type="entry name" value="GIY-YIG DOMAIN-CONTAINING PROTEIN"/>
    <property type="match status" value="1"/>
</dbReference>
<reference evidence="1" key="1">
    <citation type="submission" date="2022-06" db="EMBL/GenBank/DDBJ databases">
        <authorList>
            <person name="Berger JAMES D."/>
            <person name="Berger JAMES D."/>
        </authorList>
    </citation>
    <scope>NUCLEOTIDE SEQUENCE [LARGE SCALE GENOMIC DNA]</scope>
</reference>
<keyword evidence="1" id="KW-1185">Reference proteome</keyword>